<sequence length="178" mass="18512">MEGRPWAGLPRNTQWGARVPAPDPHESRPGRSSSSGGATAPACLSPAAGSTAPPGLLLREPLTPESPRPSLATARAVGAPHLPPWGLIRRSGGCPSALKDRYLLHFRFAVCAPGVYLSCRSRGAALSGRISCLVVTLRVDTGGCWEGSVLKVSVLAVSPACVVTPVIAPQTVKRPVRL</sequence>
<keyword evidence="3" id="KW-1185">Reference proteome</keyword>
<organism evidence="2 3">
    <name type="scientific">Pleurodeles waltl</name>
    <name type="common">Iberian ribbed newt</name>
    <dbReference type="NCBI Taxonomy" id="8319"/>
    <lineage>
        <taxon>Eukaryota</taxon>
        <taxon>Metazoa</taxon>
        <taxon>Chordata</taxon>
        <taxon>Craniata</taxon>
        <taxon>Vertebrata</taxon>
        <taxon>Euteleostomi</taxon>
        <taxon>Amphibia</taxon>
        <taxon>Batrachia</taxon>
        <taxon>Caudata</taxon>
        <taxon>Salamandroidea</taxon>
        <taxon>Salamandridae</taxon>
        <taxon>Pleurodelinae</taxon>
        <taxon>Pleurodeles</taxon>
    </lineage>
</organism>
<evidence type="ECO:0000256" key="1">
    <source>
        <dbReference type="SAM" id="MobiDB-lite"/>
    </source>
</evidence>
<gene>
    <name evidence="2" type="ORF">NDU88_008368</name>
</gene>
<dbReference type="EMBL" id="JANPWB010000012">
    <property type="protein sequence ID" value="KAJ1120194.1"/>
    <property type="molecule type" value="Genomic_DNA"/>
</dbReference>
<comment type="caution">
    <text evidence="2">The sequence shown here is derived from an EMBL/GenBank/DDBJ whole genome shotgun (WGS) entry which is preliminary data.</text>
</comment>
<dbReference type="AlphaFoldDB" id="A0AAV7NXL9"/>
<evidence type="ECO:0000313" key="2">
    <source>
        <dbReference type="EMBL" id="KAJ1120194.1"/>
    </source>
</evidence>
<proteinExistence type="predicted"/>
<accession>A0AAV7NXL9</accession>
<feature type="compositionally biased region" description="Low complexity" evidence="1">
    <location>
        <begin position="30"/>
        <end position="42"/>
    </location>
</feature>
<dbReference type="Proteomes" id="UP001066276">
    <property type="component" value="Chromosome 8"/>
</dbReference>
<evidence type="ECO:0000313" key="3">
    <source>
        <dbReference type="Proteomes" id="UP001066276"/>
    </source>
</evidence>
<reference evidence="2" key="1">
    <citation type="journal article" date="2022" name="bioRxiv">
        <title>Sequencing and chromosome-scale assembly of the giantPleurodeles waltlgenome.</title>
        <authorList>
            <person name="Brown T."/>
            <person name="Elewa A."/>
            <person name="Iarovenko S."/>
            <person name="Subramanian E."/>
            <person name="Araus A.J."/>
            <person name="Petzold A."/>
            <person name="Susuki M."/>
            <person name="Suzuki K.-i.T."/>
            <person name="Hayashi T."/>
            <person name="Toyoda A."/>
            <person name="Oliveira C."/>
            <person name="Osipova E."/>
            <person name="Leigh N.D."/>
            <person name="Simon A."/>
            <person name="Yun M.H."/>
        </authorList>
    </citation>
    <scope>NUCLEOTIDE SEQUENCE</scope>
    <source>
        <strain evidence="2">20211129_DDA</strain>
        <tissue evidence="2">Liver</tissue>
    </source>
</reference>
<feature type="region of interest" description="Disordered" evidence="1">
    <location>
        <begin position="1"/>
        <end position="45"/>
    </location>
</feature>
<name>A0AAV7NXL9_PLEWA</name>
<protein>
    <submittedName>
        <fullName evidence="2">Uncharacterized protein</fullName>
    </submittedName>
</protein>